<reference evidence="2 3" key="1">
    <citation type="submission" date="2014-07" db="EMBL/GenBank/DDBJ databases">
        <title>Draft Genome Sequence of Gephyronic Acid Producer, Cystobacter violaceus Strain Cb vi76.</title>
        <authorList>
            <person name="Stevens D.C."/>
            <person name="Young J."/>
            <person name="Carmichael R."/>
            <person name="Tan J."/>
            <person name="Taylor R.E."/>
        </authorList>
    </citation>
    <scope>NUCLEOTIDE SEQUENCE [LARGE SCALE GENOMIC DNA]</scope>
    <source>
        <strain evidence="2 3">Cb vi76</strain>
    </source>
</reference>
<organism evidence="2 3">
    <name type="scientific">Archangium violaceum Cb vi76</name>
    <dbReference type="NCBI Taxonomy" id="1406225"/>
    <lineage>
        <taxon>Bacteria</taxon>
        <taxon>Pseudomonadati</taxon>
        <taxon>Myxococcota</taxon>
        <taxon>Myxococcia</taxon>
        <taxon>Myxococcales</taxon>
        <taxon>Cystobacterineae</taxon>
        <taxon>Archangiaceae</taxon>
        <taxon>Archangium</taxon>
    </lineage>
</organism>
<keyword evidence="1" id="KW-0175">Coiled coil</keyword>
<evidence type="ECO:0000256" key="1">
    <source>
        <dbReference type="SAM" id="Coils"/>
    </source>
</evidence>
<dbReference type="AlphaFoldDB" id="A0A084T119"/>
<sequence>MLHVDPLGDYPPEALPRVVNRESGREEVEVDVPEGVGAGELLTLTYAWDWWFHTGKPALVRTWRLPPLEDIPPEWLEDELSEPEWEDAPEDEDGALAFLSPQRAPLPVQVDPARPELLWVPGHASREELASRLFGDASAGDAFAFEHPMAPPVTGGGPRVCVRVLQPKALLPGLLDAMRGALDAQLMADTAWTRSQLSVPSLDKARAAALVERGLRWSQRSDILDGTGQSYFDRYLEVLAPWRDEPLRSHLGDTPARDWRFLGEASEPLRKAIALRSLRWKTGYHVTDGSPALQPGDVVGRFYFPDGDSVQVDLLELLTEDASLERAEVRLRNLASNGPRILIPGEDGRWRGYSADFRLAAGAPEPLEHPRGHFYWYYPGIMLIRPGDWQLGSGSGTGEVAALRRAILTTALARATPEAPQPLFGLDHDVLSLLTPEERRGVFDTVLTGPEATSGLEGEAVHMLGRVVLSMPAHEFPALERQLTSSGVLDKLLGSNAPDKVLLGRAFTQKALASFPLVLGSLESLPTFHLGREGETTHLLNVPAGLVSTKLVAPEVWDMKQGVRLGAEPALPGEVAGASKRVALYFEAVRHEFQARYLSSTEPATRSRALHPLEWVRVEVHGPQPRTHLMTAMELALLASLPDTSLFWAALGRIGELHMVYGAVSALARAPLLAGMTATAARDGTRAAAQRTAVGQFLGRMSLVTTLAMVDSYRDELSRTPEGRAFLAVHDLAMLGLAGRDISKLATSGILRELVHRGGRVLSQSGARASAGLRESVESIQALAKTLERMLAEGKAVATPEGLRFPFPGGAEAFKQAFFAIRGEMAAARALGGIRGAGLAAQEAEKTLEALNLLAAESQEMALAYNAVARRAAALPADKAQAYLAAVESLLASARGAARPVLAQLLRRSGAPSLADPLAFLKEAEWLVSHPELEAEAVAELAGKARRGSVDLGWLRSTGLPTEELNFMARNEKTAWRLFRRAAAEPGDLKVQRQAREQLRGIAAELLTERSARNLFPGFRLIGRQVKTKDGHVMDNVLTAMTGSRLQHGVEVKGWNENRWRKALDTWLARQDGARLDEQQERLMEQLQHLLDQLADAAKAPRGEPFLVSTDKLSGPTRVKLNVFLAENAPGTKLIQVEEAKILEKTKQLRTAFNLPEDLSGGAP</sequence>
<feature type="coiled-coil region" evidence="1">
    <location>
        <begin position="1073"/>
        <end position="1100"/>
    </location>
</feature>
<dbReference type="Proteomes" id="UP000028547">
    <property type="component" value="Unassembled WGS sequence"/>
</dbReference>
<evidence type="ECO:0000313" key="3">
    <source>
        <dbReference type="Proteomes" id="UP000028547"/>
    </source>
</evidence>
<proteinExistence type="predicted"/>
<comment type="caution">
    <text evidence="2">The sequence shown here is derived from an EMBL/GenBank/DDBJ whole genome shotgun (WGS) entry which is preliminary data.</text>
</comment>
<dbReference type="EMBL" id="JPMI01000014">
    <property type="protein sequence ID" value="KFA94404.1"/>
    <property type="molecule type" value="Genomic_DNA"/>
</dbReference>
<name>A0A084T119_9BACT</name>
<gene>
    <name evidence="2" type="ORF">Q664_03000</name>
</gene>
<accession>A0A084T119</accession>
<evidence type="ECO:0000313" key="2">
    <source>
        <dbReference type="EMBL" id="KFA94404.1"/>
    </source>
</evidence>
<protein>
    <submittedName>
        <fullName evidence="2">Uncharacterized protein</fullName>
    </submittedName>
</protein>